<protein>
    <submittedName>
        <fullName evidence="2">Uncharacterized protein</fullName>
    </submittedName>
</protein>
<dbReference type="RefSeq" id="WP_010075125.1">
    <property type="nucleotide sequence ID" value="NC_014393.1"/>
</dbReference>
<keyword evidence="1" id="KW-0812">Transmembrane</keyword>
<dbReference type="AlphaFoldDB" id="D9SPQ9"/>
<dbReference type="STRING" id="573061.Clocel_0328"/>
<name>D9SPQ9_CLOC7</name>
<feature type="transmembrane region" description="Helical" evidence="1">
    <location>
        <begin position="12"/>
        <end position="30"/>
    </location>
</feature>
<organism evidence="2 3">
    <name type="scientific">Clostridium cellulovorans (strain ATCC 35296 / DSM 3052 / OCM 3 / 743B)</name>
    <dbReference type="NCBI Taxonomy" id="573061"/>
    <lineage>
        <taxon>Bacteria</taxon>
        <taxon>Bacillati</taxon>
        <taxon>Bacillota</taxon>
        <taxon>Clostridia</taxon>
        <taxon>Eubacteriales</taxon>
        <taxon>Clostridiaceae</taxon>
        <taxon>Clostridium</taxon>
    </lineage>
</organism>
<gene>
    <name evidence="2" type="ordered locus">Clocel_0328</name>
</gene>
<dbReference type="OrthoDB" id="1739449at2"/>
<sequence length="196" mass="22076">MGIESNARKGLLVFLIAIMSFAVMMLGVVFQGKLGNSVLIHNDLKTLETFKTGNTGFSYKIPHKWQYKEKRINDLSLTYYNSFFSEDNKITGTVQAIRYIGDIQSEIKEGKVLSEIPSGGDFNINNAGSFDGNKLVAEYKFTDKSGIDYNVSEYFFIGNEAYLKISFYLKEADDNNTRETILRGILKEVTLEGKAI</sequence>
<evidence type="ECO:0000256" key="1">
    <source>
        <dbReference type="SAM" id="Phobius"/>
    </source>
</evidence>
<dbReference type="HOGENOM" id="CLU_120375_0_0_9"/>
<evidence type="ECO:0000313" key="3">
    <source>
        <dbReference type="Proteomes" id="UP000002730"/>
    </source>
</evidence>
<dbReference type="KEGG" id="ccb:Clocel_0328"/>
<keyword evidence="1" id="KW-1133">Transmembrane helix</keyword>
<proteinExistence type="predicted"/>
<evidence type="ECO:0000313" key="2">
    <source>
        <dbReference type="EMBL" id="ADL50108.1"/>
    </source>
</evidence>
<keyword evidence="1" id="KW-0472">Membrane</keyword>
<keyword evidence="3" id="KW-1185">Reference proteome</keyword>
<dbReference type="Proteomes" id="UP000002730">
    <property type="component" value="Chromosome"/>
</dbReference>
<accession>D9SPQ9</accession>
<reference evidence="2 3" key="1">
    <citation type="submission" date="2010-08" db="EMBL/GenBank/DDBJ databases">
        <title>Complete sequence of Clostridium cellulovorans 743B.</title>
        <authorList>
            <consortium name="US DOE Joint Genome Institute"/>
            <person name="Lucas S."/>
            <person name="Copeland A."/>
            <person name="Lapidus A."/>
            <person name="Cheng J.-F."/>
            <person name="Bruce D."/>
            <person name="Goodwin L."/>
            <person name="Pitluck S."/>
            <person name="Chertkov O."/>
            <person name="Detter J.C."/>
            <person name="Han C."/>
            <person name="Tapia R."/>
            <person name="Land M."/>
            <person name="Hauser L."/>
            <person name="Chang Y.-J."/>
            <person name="Jeffries C."/>
            <person name="Kyrpides N."/>
            <person name="Ivanova N."/>
            <person name="Mikhailova N."/>
            <person name="Hemme C.L."/>
            <person name="Woyke T."/>
        </authorList>
    </citation>
    <scope>NUCLEOTIDE SEQUENCE [LARGE SCALE GENOMIC DNA]</scope>
    <source>
        <strain evidence="3">ATCC 35296 / DSM 3052 / OCM 3 / 743B</strain>
    </source>
</reference>
<dbReference type="EMBL" id="CP002160">
    <property type="protein sequence ID" value="ADL50108.1"/>
    <property type="molecule type" value="Genomic_DNA"/>
</dbReference>